<gene>
    <name evidence="6" type="primary">BnaC09g22190D</name>
    <name evidence="7" type="synonym">BnaUnng02100D</name>
    <name evidence="4" type="ORF">DARMORV10_A02P21550.1</name>
    <name evidence="5" type="ORF">DARMORV10_A02P21690.1</name>
    <name evidence="2" type="ORF">DARMORV10_C03P45040.1</name>
    <name evidence="3" type="ORF">DARMORV10_C05P56560.1</name>
    <name evidence="6" type="ORF">GSBRNA2T00053809001</name>
    <name evidence="7" type="ORF">GSBRNA2T00060569001</name>
</gene>
<evidence type="ECO:0000313" key="5">
    <source>
        <dbReference type="EMBL" id="CAF2140615.1"/>
    </source>
</evidence>
<dbReference type="EMBL" id="HG994356">
    <property type="protein sequence ID" value="CAF2140585.1"/>
    <property type="molecule type" value="Genomic_DNA"/>
</dbReference>
<protein>
    <submittedName>
        <fullName evidence="2">(rape) hypothetical protein</fullName>
    </submittedName>
    <submittedName>
        <fullName evidence="6">BnaC09g22190D protein</fullName>
    </submittedName>
    <submittedName>
        <fullName evidence="7">BnaUnng02100D protein</fullName>
    </submittedName>
</protein>
<dbReference type="PaxDb" id="3708-A0A078EZ32"/>
<evidence type="ECO:0000313" key="2">
    <source>
        <dbReference type="EMBL" id="CAF1704089.1"/>
    </source>
</evidence>
<dbReference type="Gramene" id="CDY02432">
    <property type="protein sequence ID" value="CDY02432"/>
    <property type="gene ID" value="GSBRNA2T00114040001"/>
</dbReference>
<evidence type="ECO:0000313" key="7">
    <source>
        <dbReference type="EMBL" id="CDY67279.1"/>
    </source>
</evidence>
<dbReference type="Proteomes" id="UP001295469">
    <property type="component" value="Chromosome A02"/>
</dbReference>
<dbReference type="EMBL" id="HG994367">
    <property type="protein sequence ID" value="CAF1704089.1"/>
    <property type="molecule type" value="Genomic_DNA"/>
</dbReference>
<accession>A0A078EZ32</accession>
<organism evidence="6 8">
    <name type="scientific">Brassica napus</name>
    <name type="common">Rape</name>
    <dbReference type="NCBI Taxonomy" id="3708"/>
    <lineage>
        <taxon>Eukaryota</taxon>
        <taxon>Viridiplantae</taxon>
        <taxon>Streptophyta</taxon>
        <taxon>Embryophyta</taxon>
        <taxon>Tracheophyta</taxon>
        <taxon>Spermatophyta</taxon>
        <taxon>Magnoliopsida</taxon>
        <taxon>eudicotyledons</taxon>
        <taxon>Gunneridae</taxon>
        <taxon>Pentapetalae</taxon>
        <taxon>rosids</taxon>
        <taxon>malvids</taxon>
        <taxon>Brassicales</taxon>
        <taxon>Brassicaceae</taxon>
        <taxon>Brassiceae</taxon>
        <taxon>Brassica</taxon>
    </lineage>
</organism>
<dbReference type="Proteomes" id="UP000028999">
    <property type="component" value="Unassembled WGS sequence"/>
</dbReference>
<reference evidence="6 8" key="1">
    <citation type="journal article" date="2014" name="Science">
        <title>Plant genetics. Early allopolyploid evolution in the post-Neolithic Brassica napus oilseed genome.</title>
        <authorList>
            <person name="Chalhoub B."/>
            <person name="Denoeud F."/>
            <person name="Liu S."/>
            <person name="Parkin I.A."/>
            <person name="Tang H."/>
            <person name="Wang X."/>
            <person name="Chiquet J."/>
            <person name="Belcram H."/>
            <person name="Tong C."/>
            <person name="Samans B."/>
            <person name="Correa M."/>
            <person name="Da Silva C."/>
            <person name="Just J."/>
            <person name="Falentin C."/>
            <person name="Koh C.S."/>
            <person name="Le Clainche I."/>
            <person name="Bernard M."/>
            <person name="Bento P."/>
            <person name="Noel B."/>
            <person name="Labadie K."/>
            <person name="Alberti A."/>
            <person name="Charles M."/>
            <person name="Arnaud D."/>
            <person name="Guo H."/>
            <person name="Daviaud C."/>
            <person name="Alamery S."/>
            <person name="Jabbari K."/>
            <person name="Zhao M."/>
            <person name="Edger P.P."/>
            <person name="Chelaifa H."/>
            <person name="Tack D."/>
            <person name="Lassalle G."/>
            <person name="Mestiri I."/>
            <person name="Schnel N."/>
            <person name="Le Paslier M.C."/>
            <person name="Fan G."/>
            <person name="Renault V."/>
            <person name="Bayer P.E."/>
            <person name="Golicz A.A."/>
            <person name="Manoli S."/>
            <person name="Lee T.H."/>
            <person name="Thi V.H."/>
            <person name="Chalabi S."/>
            <person name="Hu Q."/>
            <person name="Fan C."/>
            <person name="Tollenaere R."/>
            <person name="Lu Y."/>
            <person name="Battail C."/>
            <person name="Shen J."/>
            <person name="Sidebottom C.H."/>
            <person name="Wang X."/>
            <person name="Canaguier A."/>
            <person name="Chauveau A."/>
            <person name="Berard A."/>
            <person name="Deniot G."/>
            <person name="Guan M."/>
            <person name="Liu Z."/>
            <person name="Sun F."/>
            <person name="Lim Y.P."/>
            <person name="Lyons E."/>
            <person name="Town C.D."/>
            <person name="Bancroft I."/>
            <person name="Wang X."/>
            <person name="Meng J."/>
            <person name="Ma J."/>
            <person name="Pires J.C."/>
            <person name="King G.J."/>
            <person name="Brunel D."/>
            <person name="Delourme R."/>
            <person name="Renard M."/>
            <person name="Aury J.M."/>
            <person name="Adams K.L."/>
            <person name="Batley J."/>
            <person name="Snowdon R.J."/>
            <person name="Tost J."/>
            <person name="Edwards D."/>
            <person name="Zhou Y."/>
            <person name="Hua W."/>
            <person name="Sharpe A.G."/>
            <person name="Paterson A.H."/>
            <person name="Guan C."/>
            <person name="Wincker P."/>
        </authorList>
    </citation>
    <scope>NUCLEOTIDE SEQUENCE [LARGE SCALE GENOMIC DNA]</scope>
    <source>
        <strain evidence="8">cv. Darmor-bzh</strain>
    </source>
</reference>
<evidence type="ECO:0000313" key="6">
    <source>
        <dbReference type="EMBL" id="CDY33123.1"/>
    </source>
</evidence>
<reference evidence="2" key="3">
    <citation type="submission" date="2021-01" db="EMBL/GenBank/DDBJ databases">
        <authorList>
            <consortium name="Genoscope - CEA"/>
            <person name="William W."/>
        </authorList>
    </citation>
    <scope>NUCLEOTIDE SEQUENCE</scope>
</reference>
<dbReference type="AlphaFoldDB" id="A0A078EZ32"/>
<dbReference type="EMBL" id="HG994356">
    <property type="protein sequence ID" value="CAF2140615.1"/>
    <property type="molecule type" value="Genomic_DNA"/>
</dbReference>
<keyword evidence="1" id="KW-0732">Signal</keyword>
<sequence>MEYYFSFNMIVILVILISHTYHNDCDPTKLGVFVNFYGNTINISRTSQFFIGS</sequence>
<dbReference type="Proteomes" id="UP001295469">
    <property type="component" value="Chromosome C05"/>
</dbReference>
<proteinExistence type="predicted"/>
<name>A0A078EZ32_BRANA</name>
<evidence type="ECO:0000313" key="4">
    <source>
        <dbReference type="EMBL" id="CAF2140585.1"/>
    </source>
</evidence>
<dbReference type="EMBL" id="HG994369">
    <property type="protein sequence ID" value="CAF1935377.1"/>
    <property type="molecule type" value="Genomic_DNA"/>
</dbReference>
<keyword evidence="8" id="KW-1185">Reference proteome</keyword>
<dbReference type="Proteomes" id="UP001295469">
    <property type="component" value="Chromosome C03"/>
</dbReference>
<evidence type="ECO:0000256" key="1">
    <source>
        <dbReference type="SAM" id="SignalP"/>
    </source>
</evidence>
<evidence type="ECO:0000313" key="8">
    <source>
        <dbReference type="Proteomes" id="UP000028999"/>
    </source>
</evidence>
<feature type="signal peptide" evidence="1">
    <location>
        <begin position="1"/>
        <end position="25"/>
    </location>
</feature>
<evidence type="ECO:0000313" key="3">
    <source>
        <dbReference type="EMBL" id="CAF1935377.1"/>
    </source>
</evidence>
<feature type="chain" id="PRO_5011027096" evidence="1">
    <location>
        <begin position="26"/>
        <end position="53"/>
    </location>
</feature>
<dbReference type="Gramene" id="CDY67279">
    <property type="protein sequence ID" value="CDY67279"/>
    <property type="gene ID" value="GSBRNA2T00060569001"/>
</dbReference>
<dbReference type="Gramene" id="CDY05834">
    <property type="protein sequence ID" value="CDY05834"/>
    <property type="gene ID" value="GSBRNA2T00120966001"/>
</dbReference>
<dbReference type="EMBL" id="LK032306">
    <property type="protein sequence ID" value="CDY33123.1"/>
    <property type="molecule type" value="Genomic_DNA"/>
</dbReference>
<dbReference type="Gramene" id="CDY33123">
    <property type="protein sequence ID" value="CDY33123"/>
    <property type="gene ID" value="GSBRNA2T00053809001"/>
</dbReference>
<reference evidence="6" key="2">
    <citation type="submission" date="2014-06" db="EMBL/GenBank/DDBJ databases">
        <authorList>
            <person name="Genoscope - CEA"/>
        </authorList>
    </citation>
    <scope>NUCLEOTIDE SEQUENCE</scope>
</reference>
<dbReference type="EMBL" id="LK035936">
    <property type="protein sequence ID" value="CDY67279.1"/>
    <property type="molecule type" value="Genomic_DNA"/>
</dbReference>